<dbReference type="PANTHER" id="PTHR43155">
    <property type="entry name" value="CYCLIC DI-GMP PHOSPHODIESTERASE PA4108-RELATED"/>
    <property type="match status" value="1"/>
</dbReference>
<dbReference type="SUPFAM" id="SSF56281">
    <property type="entry name" value="Metallo-hydrolase/oxidoreductase"/>
    <property type="match status" value="1"/>
</dbReference>
<evidence type="ECO:0000313" key="3">
    <source>
        <dbReference type="Proteomes" id="UP000703590"/>
    </source>
</evidence>
<dbReference type="CDD" id="cd00077">
    <property type="entry name" value="HDc"/>
    <property type="match status" value="1"/>
</dbReference>
<dbReference type="Gene3D" id="1.10.3210.10">
    <property type="entry name" value="Hypothetical protein af1432"/>
    <property type="match status" value="2"/>
</dbReference>
<gene>
    <name evidence="2" type="ORF">JWV37_03945</name>
</gene>
<protein>
    <submittedName>
        <fullName evidence="2">GAF domain-containing protein</fullName>
    </submittedName>
</protein>
<dbReference type="InterPro" id="IPR037522">
    <property type="entry name" value="HD_GYP_dom"/>
</dbReference>
<dbReference type="RefSeq" id="WP_205458467.1">
    <property type="nucleotide sequence ID" value="NZ_JAFHKK010000005.1"/>
</dbReference>
<evidence type="ECO:0000313" key="2">
    <source>
        <dbReference type="EMBL" id="MBN2963925.1"/>
    </source>
</evidence>
<dbReference type="InterPro" id="IPR003607">
    <property type="entry name" value="HD/PDEase_dom"/>
</dbReference>
<dbReference type="SMART" id="SM00471">
    <property type="entry name" value="HDc"/>
    <property type="match status" value="1"/>
</dbReference>
<dbReference type="SUPFAM" id="SSF109604">
    <property type="entry name" value="HD-domain/PDEase-like"/>
    <property type="match status" value="1"/>
</dbReference>
<accession>A0ABS2WQM2</accession>
<dbReference type="Gene3D" id="3.60.15.10">
    <property type="entry name" value="Ribonuclease Z/Hydroxyacylglutathione hydrolase-like"/>
    <property type="match status" value="1"/>
</dbReference>
<dbReference type="InterPro" id="IPR029016">
    <property type="entry name" value="GAF-like_dom_sf"/>
</dbReference>
<dbReference type="Proteomes" id="UP000703590">
    <property type="component" value="Unassembled WGS sequence"/>
</dbReference>
<organism evidence="2 3">
    <name type="scientific">Sulfurospirillum tamanense</name>
    <dbReference type="NCBI Taxonomy" id="2813362"/>
    <lineage>
        <taxon>Bacteria</taxon>
        <taxon>Pseudomonadati</taxon>
        <taxon>Campylobacterota</taxon>
        <taxon>Epsilonproteobacteria</taxon>
        <taxon>Campylobacterales</taxon>
        <taxon>Sulfurospirillaceae</taxon>
        <taxon>Sulfurospirillum</taxon>
    </lineage>
</organism>
<dbReference type="InterPro" id="IPR003018">
    <property type="entry name" value="GAF"/>
</dbReference>
<dbReference type="PANTHER" id="PTHR43155:SF2">
    <property type="entry name" value="CYCLIC DI-GMP PHOSPHODIESTERASE PA4108"/>
    <property type="match status" value="1"/>
</dbReference>
<reference evidence="2" key="1">
    <citation type="submission" date="2021-02" db="EMBL/GenBank/DDBJ databases">
        <title>Sulfurospirillum tamanensis sp. nov.</title>
        <authorList>
            <person name="Frolova A."/>
            <person name="Merkel A."/>
            <person name="Slobodkin A."/>
        </authorList>
    </citation>
    <scope>NUCLEOTIDE SEQUENCE</scope>
    <source>
        <strain evidence="2">T05b</strain>
    </source>
</reference>
<dbReference type="PROSITE" id="PS51832">
    <property type="entry name" value="HD_GYP"/>
    <property type="match status" value="1"/>
</dbReference>
<dbReference type="Pfam" id="PF01590">
    <property type="entry name" value="GAF"/>
    <property type="match status" value="1"/>
</dbReference>
<dbReference type="SUPFAM" id="SSF55781">
    <property type="entry name" value="GAF domain-like"/>
    <property type="match status" value="1"/>
</dbReference>
<dbReference type="Pfam" id="PF13487">
    <property type="entry name" value="HD_5"/>
    <property type="match status" value="1"/>
</dbReference>
<dbReference type="InterPro" id="IPR036866">
    <property type="entry name" value="RibonucZ/Hydroxyglut_hydro"/>
</dbReference>
<keyword evidence="3" id="KW-1185">Reference proteome</keyword>
<feature type="domain" description="HD-GYP" evidence="1">
    <location>
        <begin position="551"/>
        <end position="765"/>
    </location>
</feature>
<dbReference type="CDD" id="cd07735">
    <property type="entry name" value="class_II_PDE_MBL-fold"/>
    <property type="match status" value="1"/>
</dbReference>
<dbReference type="Gene3D" id="3.30.450.40">
    <property type="match status" value="1"/>
</dbReference>
<reference evidence="2" key="2">
    <citation type="submission" date="2021-02" db="EMBL/GenBank/DDBJ databases">
        <authorList>
            <person name="Merkel A.Y."/>
        </authorList>
    </citation>
    <scope>NUCLEOTIDE SEQUENCE</scope>
    <source>
        <strain evidence="2">T05b</strain>
    </source>
</reference>
<dbReference type="SMART" id="SM00065">
    <property type="entry name" value="GAF"/>
    <property type="match status" value="1"/>
</dbReference>
<dbReference type="EMBL" id="JAFHKK010000005">
    <property type="protein sequence ID" value="MBN2963925.1"/>
    <property type="molecule type" value="Genomic_DNA"/>
</dbReference>
<proteinExistence type="predicted"/>
<dbReference type="PRINTS" id="PR00388">
    <property type="entry name" value="PDIESTERASE2"/>
</dbReference>
<dbReference type="Pfam" id="PF02112">
    <property type="entry name" value="PDEase_II"/>
    <property type="match status" value="1"/>
</dbReference>
<sequence>MDGLRILGAHGGRSKGGIATTCLQVSKHIVIDAGNILEALGEEALHVDHIFFTHSHLDHLIDGAFIVDNFFAKRTKPLRFYGLQKTLDAIKEHLFNGEIWPDFSSLKLLKVDLPAVEFVPIVPNVAYEIDGYILTPILANHTVPCCGYEVTKEGSGIFFTGDTADHEGLWEYLNKALHVKAFIVDVSFPSNLGGVAQLSKHFSPHALAQGFRRLKRANLLCYVYHLKPAYAQEISQELERLSCVTAILKGGEVLKYASGALIPKEEVTDKIRILNSIGAALSAQNQIESLLEMIVAQAKKITHADGGTLYLLQEEALHFKVVQTDSLGIRMGGLGEPIAWSSLPLYQEDGTPNTTMVAVTCALRGEPISIPDVYEAEGFNFEGTKRFDANTGYRSRSMLVLPLRNHENEIIGVLQLLNKNQEKEEGVFSAEDADIGLSLASQAAVALTNTMLIGDLEALLEGFLKSIIYTIKMKSPYTAGHIERMVEMTMMFAKKVHQDEKTFPSKAYDHQGLKQLHFAALMHDIGKLATPEYVLDKQTKLEGIFDRIALVEERLKALELRCEIAYLKGEISLSEREIKVQECMQILGLLKGANLGMECVSSHQMEAIWRLAREPFVIAGVPYKILSEDEAKHLSVQRGTLTQEERDIINDHASITLDILTKLPFPKKYKEVPQISANHHEKISGKGYPQGLKGDEISFEARMLAIADIFEALTAADRPYKKANSLSSAMRILYFMAKDNELDKELVKFFYTSGLYLEYAKTHLPPHLIDEVEVDFETL</sequence>
<comment type="caution">
    <text evidence="2">The sequence shown here is derived from an EMBL/GenBank/DDBJ whole genome shotgun (WGS) entry which is preliminary data.</text>
</comment>
<dbReference type="InterPro" id="IPR000396">
    <property type="entry name" value="Pdiesterase2"/>
</dbReference>
<evidence type="ECO:0000259" key="1">
    <source>
        <dbReference type="PROSITE" id="PS51832"/>
    </source>
</evidence>
<name>A0ABS2WQM2_9BACT</name>